<dbReference type="Proteomes" id="UP000219369">
    <property type="component" value="Unassembled WGS sequence"/>
</dbReference>
<dbReference type="VEuPathDB" id="FungiDB:FOZG_02521"/>
<dbReference type="EMBL" id="FMJY01000003">
    <property type="protein sequence ID" value="SCO80909.1"/>
    <property type="molecule type" value="Genomic_DNA"/>
</dbReference>
<evidence type="ECO:0000313" key="3">
    <source>
        <dbReference type="Proteomes" id="UP000219369"/>
    </source>
</evidence>
<organism evidence="2 3">
    <name type="scientific">Fusarium oxysporum</name>
    <name type="common">Fusarium vascular wilt</name>
    <dbReference type="NCBI Taxonomy" id="5507"/>
    <lineage>
        <taxon>Eukaryota</taxon>
        <taxon>Fungi</taxon>
        <taxon>Dikarya</taxon>
        <taxon>Ascomycota</taxon>
        <taxon>Pezizomycotina</taxon>
        <taxon>Sordariomycetes</taxon>
        <taxon>Hypocreomycetidae</taxon>
        <taxon>Hypocreales</taxon>
        <taxon>Nectriaceae</taxon>
        <taxon>Fusarium</taxon>
        <taxon>Fusarium oxysporum species complex</taxon>
    </lineage>
</organism>
<feature type="region of interest" description="Disordered" evidence="1">
    <location>
        <begin position="60"/>
        <end position="116"/>
    </location>
</feature>
<protein>
    <recommendedName>
        <fullName evidence="4">DUF676 domain-containing protein</fullName>
    </recommendedName>
</protein>
<evidence type="ECO:0008006" key="4">
    <source>
        <dbReference type="Google" id="ProtNLM"/>
    </source>
</evidence>
<evidence type="ECO:0000256" key="1">
    <source>
        <dbReference type="SAM" id="MobiDB-lite"/>
    </source>
</evidence>
<feature type="compositionally biased region" description="Polar residues" evidence="1">
    <location>
        <begin position="82"/>
        <end position="93"/>
    </location>
</feature>
<name>A0A2H3T068_FUSOX</name>
<accession>A0A2H3T068</accession>
<dbReference type="OrthoDB" id="5375247at2759"/>
<reference evidence="3" key="1">
    <citation type="submission" date="2016-09" db="EMBL/GenBank/DDBJ databases">
        <authorList>
            <person name="Guldener U."/>
        </authorList>
    </citation>
    <scope>NUCLEOTIDE SEQUENCE [LARGE SCALE GENOMIC DNA]</scope>
    <source>
        <strain evidence="3">V64-1</strain>
    </source>
</reference>
<sequence>MPTPVKDTGFTTLQDPSEPELDIVFVHGLQGHPRKSWTFHNEAIETKRPGKFLTIMSSLRWKSPTPTPPPEPQSEPDHQFRCQGSQSASQGLSKQRRVNKSPKMGADQVEGEKDSETGGFVNMKRVERDYFFDRLAIQGNRLKLLLESLNEEARAHYLVKEFSKAVLVMENHKKRYKCDRSSFAALRKYW</sequence>
<dbReference type="VEuPathDB" id="FungiDB:FOZG_02525"/>
<dbReference type="VEuPathDB" id="FungiDB:FOIG_16372"/>
<gene>
    <name evidence="2" type="ORF">FRV6_05122</name>
</gene>
<evidence type="ECO:0000313" key="2">
    <source>
        <dbReference type="EMBL" id="SCO80909.1"/>
    </source>
</evidence>
<proteinExistence type="predicted"/>
<dbReference type="AlphaFoldDB" id="A0A2H3T068"/>